<dbReference type="RefSeq" id="WP_087257660.1">
    <property type="nucleotide sequence ID" value="NZ_NFLB01000013.1"/>
</dbReference>
<name>A0A1Y4QG76_9FIRM</name>
<protein>
    <submittedName>
        <fullName evidence="1">Uncharacterized protein</fullName>
    </submittedName>
</protein>
<dbReference type="AlphaFoldDB" id="A0A1Y4QG76"/>
<accession>A0A1Y4QG76</accession>
<dbReference type="EMBL" id="NFLB01000013">
    <property type="protein sequence ID" value="OUQ04269.1"/>
    <property type="molecule type" value="Genomic_DNA"/>
</dbReference>
<comment type="caution">
    <text evidence="1">The sequence shown here is derived from an EMBL/GenBank/DDBJ whole genome shotgun (WGS) entry which is preliminary data.</text>
</comment>
<proteinExistence type="predicted"/>
<dbReference type="Proteomes" id="UP000196258">
    <property type="component" value="Unassembled WGS sequence"/>
</dbReference>
<gene>
    <name evidence="1" type="ORF">B5E91_11105</name>
</gene>
<sequence length="59" mass="7168">MLFIEDDVMVRMKCESCGYEEDVPDWILEEFLEIELHNGSKERRYSCQCPECNKNMFRK</sequence>
<reference evidence="2" key="1">
    <citation type="submission" date="2017-04" db="EMBL/GenBank/DDBJ databases">
        <title>Function of individual gut microbiota members based on whole genome sequencing of pure cultures obtained from chicken caecum.</title>
        <authorList>
            <person name="Medvecky M."/>
            <person name="Cejkova D."/>
            <person name="Polansky O."/>
            <person name="Karasova D."/>
            <person name="Kubasova T."/>
            <person name="Cizek A."/>
            <person name="Rychlik I."/>
        </authorList>
    </citation>
    <scope>NUCLEOTIDE SEQUENCE [LARGE SCALE GENOMIC DNA]</scope>
    <source>
        <strain evidence="2">An149</strain>
    </source>
</reference>
<evidence type="ECO:0000313" key="1">
    <source>
        <dbReference type="EMBL" id="OUQ04269.1"/>
    </source>
</evidence>
<evidence type="ECO:0000313" key="2">
    <source>
        <dbReference type="Proteomes" id="UP000196258"/>
    </source>
</evidence>
<organism evidence="1 2">
    <name type="scientific">Thomasclavelia spiroformis</name>
    <dbReference type="NCBI Taxonomy" id="29348"/>
    <lineage>
        <taxon>Bacteria</taxon>
        <taxon>Bacillati</taxon>
        <taxon>Bacillota</taxon>
        <taxon>Erysipelotrichia</taxon>
        <taxon>Erysipelotrichales</taxon>
        <taxon>Coprobacillaceae</taxon>
        <taxon>Thomasclavelia</taxon>
    </lineage>
</organism>